<dbReference type="Gene3D" id="1.10.510.10">
    <property type="entry name" value="Transferase(Phosphotransferase) domain 1"/>
    <property type="match status" value="1"/>
</dbReference>
<gene>
    <name evidence="4" type="primary">LOC116292427</name>
</gene>
<dbReference type="InterPro" id="IPR001245">
    <property type="entry name" value="Ser-Thr/Tyr_kinase_cat_dom"/>
</dbReference>
<feature type="domain" description="Protein kinase" evidence="2">
    <location>
        <begin position="167"/>
        <end position="441"/>
    </location>
</feature>
<keyword evidence="1" id="KW-0040">ANK repeat</keyword>
<dbReference type="PANTHER" id="PTHR23257">
    <property type="entry name" value="SERINE-THREONINE PROTEIN KINASE"/>
    <property type="match status" value="1"/>
</dbReference>
<dbReference type="RefSeq" id="XP_031555607.1">
    <property type="nucleotide sequence ID" value="XM_031699747.1"/>
</dbReference>
<dbReference type="InterPro" id="IPR036770">
    <property type="entry name" value="Ankyrin_rpt-contain_sf"/>
</dbReference>
<dbReference type="InterPro" id="IPR011009">
    <property type="entry name" value="Kinase-like_dom_sf"/>
</dbReference>
<dbReference type="InParanoid" id="A0A6P8HSF0"/>
<dbReference type="PROSITE" id="PS50011">
    <property type="entry name" value="PROTEIN_KINASE_DOM"/>
    <property type="match status" value="1"/>
</dbReference>
<dbReference type="GO" id="GO:0007165">
    <property type="term" value="P:signal transduction"/>
    <property type="evidence" value="ECO:0007669"/>
    <property type="project" value="TreeGrafter"/>
</dbReference>
<dbReference type="Gene3D" id="1.25.40.20">
    <property type="entry name" value="Ankyrin repeat-containing domain"/>
    <property type="match status" value="1"/>
</dbReference>
<dbReference type="GeneID" id="116292427"/>
<dbReference type="PROSITE" id="PS50088">
    <property type="entry name" value="ANK_REPEAT"/>
    <property type="match status" value="2"/>
</dbReference>
<feature type="repeat" description="ANK" evidence="1">
    <location>
        <begin position="39"/>
        <end position="71"/>
    </location>
</feature>
<evidence type="ECO:0000313" key="3">
    <source>
        <dbReference type="Proteomes" id="UP000515163"/>
    </source>
</evidence>
<dbReference type="SUPFAM" id="SSF48403">
    <property type="entry name" value="Ankyrin repeat"/>
    <property type="match status" value="1"/>
</dbReference>
<dbReference type="PIRSF" id="PIRSF000654">
    <property type="entry name" value="Integrin-linked_kinase"/>
    <property type="match status" value="1"/>
</dbReference>
<dbReference type="Gene3D" id="3.30.200.20">
    <property type="entry name" value="Phosphorylase Kinase, domain 1"/>
    <property type="match status" value="1"/>
</dbReference>
<dbReference type="OrthoDB" id="339325at2759"/>
<dbReference type="SMART" id="SM00248">
    <property type="entry name" value="ANK"/>
    <property type="match status" value="2"/>
</dbReference>
<dbReference type="InterPro" id="IPR050167">
    <property type="entry name" value="Ser_Thr_protein_kinase"/>
</dbReference>
<sequence>MRRSSLDDWFFNAKKGDAKKLVELIGNKTAWNIDVRDEKARTALFLAVESGNLTCVENLLQNGADPNRRSQFGAPAHMAIETRNVEMLRLLLGYGAHTYTENDKHLTVLECANQVFGEQNVQYILETIDAKKDELESKRRASSLKGQGGRVLITTPLPEVQPKDITHCFDDVYAEGPYSLYTKGIVDKDCVIIKKYKNTGNKELVKKLFSNEVMILSDLRHPNILLLMSACYGPSTSDLCMVLEPVEQQVFLHKMIHVDHEQIADDFSLRIARDVVCGLLFLHNRGFIHCYLGSHSVVINKQTKQAKICNFEYARAVHIGTSSDEPISHLEPLYEWMAPEQLEGMAADQHGDVYSFGILVWEMLTGKRPFHGIYNFKSLTGGKEDPRVRTIPAKWIGFMKELVRDCLLPPAVRPTSEQVFEWLDGVVNNRLVHYRPAHLTLEELPPLFPLIKPKPDKRKSK</sequence>
<protein>
    <submittedName>
        <fullName evidence="4">Serine/threonine-protein kinase STY13-like</fullName>
    </submittedName>
</protein>
<dbReference type="SUPFAM" id="SSF56112">
    <property type="entry name" value="Protein kinase-like (PK-like)"/>
    <property type="match status" value="1"/>
</dbReference>
<dbReference type="Proteomes" id="UP000515163">
    <property type="component" value="Unplaced"/>
</dbReference>
<accession>A0A6P8HSF0</accession>
<dbReference type="PROSITE" id="PS50297">
    <property type="entry name" value="ANK_REP_REGION"/>
    <property type="match status" value="1"/>
</dbReference>
<proteinExistence type="predicted"/>
<dbReference type="InterPro" id="IPR000719">
    <property type="entry name" value="Prot_kinase_dom"/>
</dbReference>
<evidence type="ECO:0000256" key="1">
    <source>
        <dbReference type="PROSITE-ProRule" id="PRU00023"/>
    </source>
</evidence>
<evidence type="ECO:0000259" key="2">
    <source>
        <dbReference type="PROSITE" id="PS50011"/>
    </source>
</evidence>
<dbReference type="Pfam" id="PF07714">
    <property type="entry name" value="PK_Tyr_Ser-Thr"/>
    <property type="match status" value="1"/>
</dbReference>
<name>A0A6P8HSF0_ACTTE</name>
<dbReference type="GO" id="GO:0004672">
    <property type="term" value="F:protein kinase activity"/>
    <property type="evidence" value="ECO:0007669"/>
    <property type="project" value="InterPro"/>
</dbReference>
<dbReference type="KEGG" id="aten:116292427"/>
<reference evidence="4" key="1">
    <citation type="submission" date="2025-08" db="UniProtKB">
        <authorList>
            <consortium name="RefSeq"/>
        </authorList>
    </citation>
    <scope>IDENTIFICATION</scope>
    <source>
        <tissue evidence="4">Tentacle</tissue>
    </source>
</reference>
<dbReference type="AlphaFoldDB" id="A0A6P8HSF0"/>
<dbReference type="GO" id="GO:0005737">
    <property type="term" value="C:cytoplasm"/>
    <property type="evidence" value="ECO:0007669"/>
    <property type="project" value="TreeGrafter"/>
</dbReference>
<organism evidence="3 4">
    <name type="scientific">Actinia tenebrosa</name>
    <name type="common">Australian red waratah sea anemone</name>
    <dbReference type="NCBI Taxonomy" id="6105"/>
    <lineage>
        <taxon>Eukaryota</taxon>
        <taxon>Metazoa</taxon>
        <taxon>Cnidaria</taxon>
        <taxon>Anthozoa</taxon>
        <taxon>Hexacorallia</taxon>
        <taxon>Actiniaria</taxon>
        <taxon>Actiniidae</taxon>
        <taxon>Actinia</taxon>
    </lineage>
</organism>
<keyword evidence="3" id="KW-1185">Reference proteome</keyword>
<dbReference type="InterPro" id="IPR002110">
    <property type="entry name" value="Ankyrin_rpt"/>
</dbReference>
<feature type="repeat" description="ANK" evidence="1">
    <location>
        <begin position="71"/>
        <end position="103"/>
    </location>
</feature>
<dbReference type="Pfam" id="PF12796">
    <property type="entry name" value="Ank_2"/>
    <property type="match status" value="1"/>
</dbReference>
<dbReference type="GO" id="GO:0005524">
    <property type="term" value="F:ATP binding"/>
    <property type="evidence" value="ECO:0007669"/>
    <property type="project" value="InterPro"/>
</dbReference>
<evidence type="ECO:0000313" key="4">
    <source>
        <dbReference type="RefSeq" id="XP_031555607.1"/>
    </source>
</evidence>